<reference evidence="1 2" key="1">
    <citation type="journal article" date="2021" name="Sci. Rep.">
        <title>The distribution of antibiotic resistance genes in chicken gut microbiota commensals.</title>
        <authorList>
            <person name="Juricova H."/>
            <person name="Matiasovicova J."/>
            <person name="Kubasova T."/>
            <person name="Cejkova D."/>
            <person name="Rychlik I."/>
        </authorList>
    </citation>
    <scope>NUCLEOTIDE SEQUENCE [LARGE SCALE GENOMIC DNA]</scope>
    <source>
        <strain evidence="1 2">An425</strain>
    </source>
</reference>
<keyword evidence="2" id="KW-1185">Reference proteome</keyword>
<organism evidence="1 2">
    <name type="scientific">Fusobacterium mortiferum</name>
    <dbReference type="NCBI Taxonomy" id="850"/>
    <lineage>
        <taxon>Bacteria</taxon>
        <taxon>Fusobacteriati</taxon>
        <taxon>Fusobacteriota</taxon>
        <taxon>Fusobacteriia</taxon>
        <taxon>Fusobacteriales</taxon>
        <taxon>Fusobacteriaceae</taxon>
        <taxon>Fusobacterium</taxon>
    </lineage>
</organism>
<gene>
    <name evidence="1" type="ORF">H6A04_02530</name>
</gene>
<name>A0ABS2FZG8_FUSMR</name>
<dbReference type="Pfam" id="PF19991">
    <property type="entry name" value="HMA_2"/>
    <property type="match status" value="1"/>
</dbReference>
<protein>
    <submittedName>
        <fullName evidence="1">Cation transporter</fullName>
    </submittedName>
</protein>
<comment type="caution">
    <text evidence="1">The sequence shown here is derived from an EMBL/GenBank/DDBJ whole genome shotgun (WGS) entry which is preliminary data.</text>
</comment>
<proteinExistence type="predicted"/>
<dbReference type="Proteomes" id="UP000728968">
    <property type="component" value="Unassembled WGS sequence"/>
</dbReference>
<dbReference type="EMBL" id="JACJLT010000013">
    <property type="protein sequence ID" value="MBM6874539.1"/>
    <property type="molecule type" value="Genomic_DNA"/>
</dbReference>
<accession>A0ABS2FZG8</accession>
<evidence type="ECO:0000313" key="2">
    <source>
        <dbReference type="Proteomes" id="UP000728968"/>
    </source>
</evidence>
<evidence type="ECO:0000313" key="1">
    <source>
        <dbReference type="EMBL" id="MBM6874539.1"/>
    </source>
</evidence>
<dbReference type="RefSeq" id="WP_204715719.1">
    <property type="nucleotide sequence ID" value="NZ_JACJLT010000013.1"/>
</dbReference>
<sequence length="165" mass="18438">MNKKMLPDFYGILEVKHYIKGRIRLKVNALIEDEERAKELVGRLAGLKGIEDVSVNTLVGSVLVKFDEEAVDPITLIGAILNILGLEEEVFEKKNGKLFSGMREIVESVDFAIYNKTKGVLDLKSTIALLFIVVGIRKVRQNPILPNGVNLLWWGYNIISKGGNE</sequence>